<comment type="similarity">
    <text evidence="1">Belongs to the PspA/Vipp/IM30 family.</text>
</comment>
<proteinExistence type="inferred from homology"/>
<dbReference type="RefSeq" id="WP_281784082.1">
    <property type="nucleotide sequence ID" value="NZ_CAKZQT010000021.1"/>
</dbReference>
<dbReference type="InterPro" id="IPR007157">
    <property type="entry name" value="PspA_VIPP1"/>
</dbReference>
<dbReference type="PANTHER" id="PTHR31088:SF6">
    <property type="entry name" value="PHAGE SHOCK PROTEIN A"/>
    <property type="match status" value="1"/>
</dbReference>
<evidence type="ECO:0000313" key="4">
    <source>
        <dbReference type="Proteomes" id="UP000248330"/>
    </source>
</evidence>
<evidence type="ECO:0000256" key="1">
    <source>
        <dbReference type="ARBA" id="ARBA00043985"/>
    </source>
</evidence>
<keyword evidence="2" id="KW-0175">Coiled coil</keyword>
<dbReference type="Proteomes" id="UP000248330">
    <property type="component" value="Unassembled WGS sequence"/>
</dbReference>
<sequence>MASLMARIREMLSAQAHHGLDEIEDPDVMAQQVLRDLTDDLQSAQRARVVAMGAKKRLEQERAQLMEDADAWEARAEALLRAGDETVARQALQRAVASRAQAQSLERPLTSADQSVQRVRLQVEQLKRELVEAQARATQIRASQHAADAAGAALQFRDHYSRAMERAQKMDRLARRAGGLEAEAAAAAELVEEAQSLERDADRVTSAAEVEAAMAALRARVNAASPSS</sequence>
<reference evidence="3 4" key="1">
    <citation type="submission" date="2018-04" db="EMBL/GenBank/DDBJ databases">
        <title>Genomic Encyclopedia of Type Strains, Phase IV (KMG-IV): sequencing the most valuable type-strain genomes for metagenomic binning, comparative biology and taxonomic classification.</title>
        <authorList>
            <person name="Goeker M."/>
        </authorList>
    </citation>
    <scope>NUCLEOTIDE SEQUENCE [LARGE SCALE GENOMIC DNA]</scope>
    <source>
        <strain evidence="3 4">DSM 104150</strain>
    </source>
</reference>
<keyword evidence="4" id="KW-1185">Reference proteome</keyword>
<dbReference type="EMBL" id="QICN01000003">
    <property type="protein sequence ID" value="PXV69509.1"/>
    <property type="molecule type" value="Genomic_DNA"/>
</dbReference>
<feature type="coiled-coil region" evidence="2">
    <location>
        <begin position="180"/>
        <end position="207"/>
    </location>
</feature>
<evidence type="ECO:0000313" key="3">
    <source>
        <dbReference type="EMBL" id="PXV69509.1"/>
    </source>
</evidence>
<organism evidence="3 4">
    <name type="scientific">Sinimarinibacterium flocculans</name>
    <dbReference type="NCBI Taxonomy" id="985250"/>
    <lineage>
        <taxon>Bacteria</taxon>
        <taxon>Pseudomonadati</taxon>
        <taxon>Pseudomonadota</taxon>
        <taxon>Gammaproteobacteria</taxon>
        <taxon>Nevskiales</taxon>
        <taxon>Nevskiaceae</taxon>
        <taxon>Sinimarinibacterium</taxon>
    </lineage>
</organism>
<protein>
    <submittedName>
        <fullName evidence="3">Phage shock protein A (PspA) family protein</fullName>
    </submittedName>
</protein>
<accession>A0A318EFI9</accession>
<gene>
    <name evidence="3" type="ORF">C8D93_10382</name>
</gene>
<dbReference type="PANTHER" id="PTHR31088">
    <property type="entry name" value="MEMBRANE-ASSOCIATED PROTEIN VIPP1, CHLOROPLASTIC"/>
    <property type="match status" value="1"/>
</dbReference>
<comment type="caution">
    <text evidence="3">The sequence shown here is derived from an EMBL/GenBank/DDBJ whole genome shotgun (WGS) entry which is preliminary data.</text>
</comment>
<dbReference type="Pfam" id="PF04012">
    <property type="entry name" value="PspA_IM30"/>
    <property type="match status" value="1"/>
</dbReference>
<feature type="coiled-coil region" evidence="2">
    <location>
        <begin position="41"/>
        <end position="82"/>
    </location>
</feature>
<dbReference type="AlphaFoldDB" id="A0A318EFI9"/>
<evidence type="ECO:0000256" key="2">
    <source>
        <dbReference type="SAM" id="Coils"/>
    </source>
</evidence>
<name>A0A318EFI9_9GAMM</name>
<feature type="coiled-coil region" evidence="2">
    <location>
        <begin position="109"/>
        <end position="143"/>
    </location>
</feature>